<sequence length="112" mass="12925">MNTLAEHVIVASADNRHSMLEKSMYDWCQSRMLLYIQGKEHNRMIHDSVLNYPLVCLTTEEDGVTRTKSYEELSEKKKIQADCDLKATNIVLQGLPTDVYSLFNHHKVAKEI</sequence>
<name>A0A6L2L525_TANCI</name>
<evidence type="ECO:0000313" key="1">
    <source>
        <dbReference type="EMBL" id="GEU56983.1"/>
    </source>
</evidence>
<accession>A0A6L2L525</accession>
<reference evidence="1" key="1">
    <citation type="journal article" date="2019" name="Sci. Rep.">
        <title>Draft genome of Tanacetum cinerariifolium, the natural source of mosquito coil.</title>
        <authorList>
            <person name="Yamashiro T."/>
            <person name="Shiraishi A."/>
            <person name="Satake H."/>
            <person name="Nakayama K."/>
        </authorList>
    </citation>
    <scope>NUCLEOTIDE SEQUENCE</scope>
</reference>
<proteinExistence type="predicted"/>
<organism evidence="1">
    <name type="scientific">Tanacetum cinerariifolium</name>
    <name type="common">Dalmatian daisy</name>
    <name type="synonym">Chrysanthemum cinerariifolium</name>
    <dbReference type="NCBI Taxonomy" id="118510"/>
    <lineage>
        <taxon>Eukaryota</taxon>
        <taxon>Viridiplantae</taxon>
        <taxon>Streptophyta</taxon>
        <taxon>Embryophyta</taxon>
        <taxon>Tracheophyta</taxon>
        <taxon>Spermatophyta</taxon>
        <taxon>Magnoliopsida</taxon>
        <taxon>eudicotyledons</taxon>
        <taxon>Gunneridae</taxon>
        <taxon>Pentapetalae</taxon>
        <taxon>asterids</taxon>
        <taxon>campanulids</taxon>
        <taxon>Asterales</taxon>
        <taxon>Asteraceae</taxon>
        <taxon>Asteroideae</taxon>
        <taxon>Anthemideae</taxon>
        <taxon>Anthemidinae</taxon>
        <taxon>Tanacetum</taxon>
    </lineage>
</organism>
<protein>
    <submittedName>
        <fullName evidence="1">Uncharacterized protein</fullName>
    </submittedName>
</protein>
<gene>
    <name evidence="1" type="ORF">Tci_028961</name>
</gene>
<comment type="caution">
    <text evidence="1">The sequence shown here is derived from an EMBL/GenBank/DDBJ whole genome shotgun (WGS) entry which is preliminary data.</text>
</comment>
<dbReference type="AlphaFoldDB" id="A0A6L2L525"/>
<dbReference type="EMBL" id="BKCJ010003755">
    <property type="protein sequence ID" value="GEU56983.1"/>
    <property type="molecule type" value="Genomic_DNA"/>
</dbReference>